<dbReference type="PANTHER" id="PTHR33164:SF43">
    <property type="entry name" value="HTH-TYPE TRANSCRIPTIONAL REPRESSOR YETL"/>
    <property type="match status" value="1"/>
</dbReference>
<comment type="caution">
    <text evidence="2">The sequence shown here is derived from an EMBL/GenBank/DDBJ whole genome shotgun (WGS) entry which is preliminary data.</text>
</comment>
<dbReference type="InterPro" id="IPR036388">
    <property type="entry name" value="WH-like_DNA-bd_sf"/>
</dbReference>
<proteinExistence type="predicted"/>
<reference evidence="2 3" key="1">
    <citation type="submission" date="2020-05" db="EMBL/GenBank/DDBJ databases">
        <title>Flexivirga sp. ID2601S isolated from air conditioner.</title>
        <authorList>
            <person name="Kim D.H."/>
        </authorList>
    </citation>
    <scope>NUCLEOTIDE SEQUENCE [LARGE SCALE GENOMIC DNA]</scope>
    <source>
        <strain evidence="2 3">ID2601S</strain>
    </source>
</reference>
<dbReference type="EMBL" id="JABENB010000003">
    <property type="protein sequence ID" value="NNG41160.1"/>
    <property type="molecule type" value="Genomic_DNA"/>
</dbReference>
<dbReference type="Gene3D" id="1.10.10.10">
    <property type="entry name" value="Winged helix-like DNA-binding domain superfamily/Winged helix DNA-binding domain"/>
    <property type="match status" value="1"/>
</dbReference>
<evidence type="ECO:0000313" key="3">
    <source>
        <dbReference type="Proteomes" id="UP000557772"/>
    </source>
</evidence>
<accession>A0A849ASA5</accession>
<sequence length="143" mass="16100">MLPDGLQGDGRDAWREFLRVSRLMDDHLSALLHQEPVSTGEFGVLIGLAELGDSARMSDLAGHVLMSPSHLSHRAARLERKGLLRRTKSPDDGRETYAELTAQGRALIDRLLPPYAAAIEEKFLAHFSDRQRKDLATWMRRVD</sequence>
<keyword evidence="3" id="KW-1185">Reference proteome</keyword>
<dbReference type="InterPro" id="IPR000835">
    <property type="entry name" value="HTH_MarR-typ"/>
</dbReference>
<dbReference type="Proteomes" id="UP000557772">
    <property type="component" value="Unassembled WGS sequence"/>
</dbReference>
<protein>
    <submittedName>
        <fullName evidence="2">MarR family transcriptional regulator</fullName>
    </submittedName>
</protein>
<dbReference type="InterPro" id="IPR036390">
    <property type="entry name" value="WH_DNA-bd_sf"/>
</dbReference>
<dbReference type="GO" id="GO:0006950">
    <property type="term" value="P:response to stress"/>
    <property type="evidence" value="ECO:0007669"/>
    <property type="project" value="TreeGrafter"/>
</dbReference>
<dbReference type="InterPro" id="IPR039422">
    <property type="entry name" value="MarR/SlyA-like"/>
</dbReference>
<dbReference type="AlphaFoldDB" id="A0A849ASA5"/>
<feature type="domain" description="HTH marR-type" evidence="1">
    <location>
        <begin position="10"/>
        <end position="143"/>
    </location>
</feature>
<dbReference type="PANTHER" id="PTHR33164">
    <property type="entry name" value="TRANSCRIPTIONAL REGULATOR, MARR FAMILY"/>
    <property type="match status" value="1"/>
</dbReference>
<name>A0A849ASA5_9MICO</name>
<evidence type="ECO:0000259" key="1">
    <source>
        <dbReference type="PROSITE" id="PS50995"/>
    </source>
</evidence>
<dbReference type="GO" id="GO:0003700">
    <property type="term" value="F:DNA-binding transcription factor activity"/>
    <property type="evidence" value="ECO:0007669"/>
    <property type="project" value="InterPro"/>
</dbReference>
<evidence type="ECO:0000313" key="2">
    <source>
        <dbReference type="EMBL" id="NNG41160.1"/>
    </source>
</evidence>
<dbReference type="SUPFAM" id="SSF46785">
    <property type="entry name" value="Winged helix' DNA-binding domain"/>
    <property type="match status" value="1"/>
</dbReference>
<dbReference type="Pfam" id="PF01047">
    <property type="entry name" value="MarR"/>
    <property type="match status" value="1"/>
</dbReference>
<organism evidence="2 3">
    <name type="scientific">Flexivirga aerilata</name>
    <dbReference type="NCBI Taxonomy" id="1656889"/>
    <lineage>
        <taxon>Bacteria</taxon>
        <taxon>Bacillati</taxon>
        <taxon>Actinomycetota</taxon>
        <taxon>Actinomycetes</taxon>
        <taxon>Micrococcales</taxon>
        <taxon>Dermacoccaceae</taxon>
        <taxon>Flexivirga</taxon>
    </lineage>
</organism>
<dbReference type="PROSITE" id="PS50995">
    <property type="entry name" value="HTH_MARR_2"/>
    <property type="match status" value="1"/>
</dbReference>
<dbReference type="RefSeq" id="WP_171158225.1">
    <property type="nucleotide sequence ID" value="NZ_JABENB010000003.1"/>
</dbReference>
<gene>
    <name evidence="2" type="ORF">HJ588_18020</name>
</gene>
<dbReference type="SMART" id="SM00347">
    <property type="entry name" value="HTH_MARR"/>
    <property type="match status" value="1"/>
</dbReference>